<accession>A0A1L7XQ07</accession>
<evidence type="ECO:0000256" key="1">
    <source>
        <dbReference type="SAM" id="MobiDB-lite"/>
    </source>
</evidence>
<reference evidence="2 3" key="1">
    <citation type="submission" date="2016-03" db="EMBL/GenBank/DDBJ databases">
        <authorList>
            <person name="Ploux O."/>
        </authorList>
    </citation>
    <scope>NUCLEOTIDE SEQUENCE [LARGE SCALE GENOMIC DNA]</scope>
    <source>
        <strain evidence="2 3">UAMH 11012</strain>
    </source>
</reference>
<name>A0A1L7XQ07_9HELO</name>
<feature type="compositionally biased region" description="Basic and acidic residues" evidence="1">
    <location>
        <begin position="40"/>
        <end position="59"/>
    </location>
</feature>
<protein>
    <submittedName>
        <fullName evidence="2">Uncharacterized protein</fullName>
    </submittedName>
</protein>
<feature type="region of interest" description="Disordered" evidence="1">
    <location>
        <begin position="1"/>
        <end position="87"/>
    </location>
</feature>
<evidence type="ECO:0000313" key="3">
    <source>
        <dbReference type="Proteomes" id="UP000184330"/>
    </source>
</evidence>
<dbReference type="OrthoDB" id="1431934at2759"/>
<dbReference type="Proteomes" id="UP000184330">
    <property type="component" value="Unassembled WGS sequence"/>
</dbReference>
<gene>
    <name evidence="2" type="ORF">PAC_17025</name>
</gene>
<dbReference type="AlphaFoldDB" id="A0A1L7XQ07"/>
<organism evidence="2 3">
    <name type="scientific">Phialocephala subalpina</name>
    <dbReference type="NCBI Taxonomy" id="576137"/>
    <lineage>
        <taxon>Eukaryota</taxon>
        <taxon>Fungi</taxon>
        <taxon>Dikarya</taxon>
        <taxon>Ascomycota</taxon>
        <taxon>Pezizomycotina</taxon>
        <taxon>Leotiomycetes</taxon>
        <taxon>Helotiales</taxon>
        <taxon>Mollisiaceae</taxon>
        <taxon>Phialocephala</taxon>
        <taxon>Phialocephala fortinii species complex</taxon>
    </lineage>
</organism>
<keyword evidence="3" id="KW-1185">Reference proteome</keyword>
<evidence type="ECO:0000313" key="2">
    <source>
        <dbReference type="EMBL" id="CZR67126.1"/>
    </source>
</evidence>
<dbReference type="EMBL" id="FJOG01000042">
    <property type="protein sequence ID" value="CZR67126.1"/>
    <property type="molecule type" value="Genomic_DNA"/>
</dbReference>
<proteinExistence type="predicted"/>
<sequence length="143" mass="16113">MARSMPWEKVTPSGSVSPVEVGTAASAAVSPPRPANTHHRCQETNPKRPAKESRHESIRRISPQGTRKRNGNQTRNSSHDEEVSKGMIWKNKRVQHFVECRIGSKTTVAKSSLDKIGYVVGWERDDSYDLALDKGLWLVERHQ</sequence>